<feature type="binding site" evidence="17">
    <location>
        <position position="361"/>
    </location>
    <ligand>
        <name>Mg(2+)</name>
        <dbReference type="ChEBI" id="CHEBI:18420"/>
        <label>1</label>
        <note>catalytic</note>
    </ligand>
</feature>
<dbReference type="InterPro" id="IPR032628">
    <property type="entry name" value="AC_N"/>
</dbReference>
<evidence type="ECO:0000313" key="22">
    <source>
        <dbReference type="EnsemblMetazoa" id="MDOA012283-PB"/>
    </source>
</evidence>
<feature type="transmembrane region" description="Helical" evidence="20">
    <location>
        <begin position="106"/>
        <end position="127"/>
    </location>
</feature>
<sequence>MVKHNVEIVKTENGINATTKAATKPSGLAPATMASKAANGNADTEDLNDGGENGTTAEDIHLDDLYTRYRQRLRKSLFRSGLWISLVACVVSIIIGVIYQQQLLHTLLLASAALISASILTALQFPVVLSSPSAALAFAIVTTFSLGTIAAITGEELAPLPLFAVFLGIHTMLPISWPVSVVLALFMTAIHVVYRLCIAPDYSPNLPVLFGEIVMLASASVSGLYYRIMSDAAHTRTVDGTRTGIEQRVKLECEREQQEQLLLSVIPAYIAAEVKRSIMLKMADACQRAGGQSNSSATRFHELHVQRHNNVSILYADIVNFTPLSEQLTASDLVKTLNDLFGRFDQIAQENHCLRIKILGDCYYCVSGLPISRPQHASNCVNMGLQMIDAIRHVREATGINVDMRIGIHTGNVLCGVLGLRKWQFDVWSDDVTLANHMESGGVAGRVHITKQTLDFLNGKFEVEEGNGGSRDSYLADHKIETYLIVPPKKPSYILHPVPRVIECSNSLETAENAMDQQPANNVYSSGHNADAEASEKLLPLTIVNFKGVEGNHSPPPAAVAATTGGGSNSPEPKLPQLSSTKTSMSIKEEEDEDNVELRQNEGNKKDASTSPQQQLLPESVANHNSAPEMANNTHASLTPKSSLSLPNEDALSASGSEGGNSGGTSTPATHITENPLANLDSSTALNGNAIANSVNSTNAAAATASGTTTTGNNLLTSDMPEAKSKRKLSVQGLISFADRRRSSASFTERKMSFHTNESFRSHAGHVTRNRPSSKMTKYVECWGADRPFANIAESKLVKNIGLASIAMIESNLLPPERKCFNFNCFGPPTELKPLTMWYRNTPREVMYRAQPDTHFRYDLICAFLLFISIAAVQLIVMDINLALLGSLIATFISLGLFLYLSNMHVPDINSSTPDRNGPGQVVASSRFLRMAIFIIVNILISACAVFSVINFAYEDYDEPTVSNLNLTGISNISNDSSIPDIDTIPSYPDLQIAPIYLFCCAISLAAVSAFLRSGFILKFFTMVVALVCQIVVLHFSNLLELYNARYRMDYLPIEVKSFLLLLLVVAVLHTLDRQGEYVARTDFLWKAKLKVEQEEVETMRGINKILLENILPAHVATHFLSQQNPSELYHESYSCVAVMFASIPNYKEFYDETDVNKQGLECLRLLNEIICDFDKLLLKPKFSGIEKIKTIASTYMCASGLRPGKEEGAKDEKRTEEHNVVILVEFAIALMSILDSINRESFQRFRLRIGLNHGPVIAGVIGAQKPQYDIWSNTVNVASRMDSCGVMGRLQTTEHTAKILMAAGYECECRGLTYVKGKGNLVTYFVKTPFDGKL</sequence>
<keyword evidence="6 17" id="KW-0479">Metal-binding</keyword>
<dbReference type="GO" id="GO:0035556">
    <property type="term" value="P:intracellular signal transduction"/>
    <property type="evidence" value="ECO:0007669"/>
    <property type="project" value="InterPro"/>
</dbReference>
<dbReference type="GO" id="GO:0004016">
    <property type="term" value="F:adenylate cyclase activity"/>
    <property type="evidence" value="ECO:0007669"/>
    <property type="project" value="UniProtKB-EC"/>
</dbReference>
<feature type="transmembrane region" description="Helical" evidence="20">
    <location>
        <begin position="80"/>
        <end position="99"/>
    </location>
</feature>
<feature type="binding site" evidence="17">
    <location>
        <position position="317"/>
    </location>
    <ligand>
        <name>Mg(2+)</name>
        <dbReference type="ChEBI" id="CHEBI:18420"/>
        <label>2</label>
        <note>catalytic</note>
    </ligand>
</feature>
<dbReference type="GO" id="GO:0046872">
    <property type="term" value="F:metal ion binding"/>
    <property type="evidence" value="ECO:0007669"/>
    <property type="project" value="UniProtKB-KW"/>
</dbReference>
<feature type="domain" description="Guanylate cyclase" evidence="21">
    <location>
        <begin position="1138"/>
        <end position="1283"/>
    </location>
</feature>
<dbReference type="InterPro" id="IPR030672">
    <property type="entry name" value="Adcy"/>
</dbReference>
<dbReference type="GO" id="GO:0007189">
    <property type="term" value="P:adenylate cyclase-activating G protein-coupled receptor signaling pathway"/>
    <property type="evidence" value="ECO:0007669"/>
    <property type="project" value="TreeGrafter"/>
</dbReference>
<evidence type="ECO:0000256" key="16">
    <source>
        <dbReference type="PIRSR" id="PIRSR039050-50"/>
    </source>
</evidence>
<feature type="binding site" evidence="16">
    <location>
        <begin position="359"/>
        <end position="361"/>
    </location>
    <ligand>
        <name>ATP</name>
        <dbReference type="ChEBI" id="CHEBI:30616"/>
    </ligand>
</feature>
<comment type="cofactor">
    <cofactor evidence="17">
        <name>Mg(2+)</name>
        <dbReference type="ChEBI" id="CHEBI:18420"/>
    </cofactor>
    <cofactor evidence="17">
        <name>Mn(2+)</name>
        <dbReference type="ChEBI" id="CHEBI:29035"/>
    </cofactor>
    <text evidence="17">Binds 2 magnesium ions per subunit. Is also active with manganese (in vitro).</text>
</comment>
<dbReference type="InterPro" id="IPR029787">
    <property type="entry name" value="Nucleotide_cyclase"/>
</dbReference>
<evidence type="ECO:0000256" key="9">
    <source>
        <dbReference type="ARBA" id="ARBA00022840"/>
    </source>
</evidence>
<evidence type="ECO:0000256" key="14">
    <source>
        <dbReference type="ARBA" id="ARBA00023180"/>
    </source>
</evidence>
<evidence type="ECO:0000256" key="2">
    <source>
        <dbReference type="ARBA" id="ARBA00001936"/>
    </source>
</evidence>
<evidence type="ECO:0000256" key="12">
    <source>
        <dbReference type="ARBA" id="ARBA00022998"/>
    </source>
</evidence>
<dbReference type="PIRSF" id="PIRSF039050">
    <property type="entry name" value="Ade_cyc"/>
    <property type="match status" value="1"/>
</dbReference>
<feature type="transmembrane region" description="Helical" evidence="20">
    <location>
        <begin position="993"/>
        <end position="1012"/>
    </location>
</feature>
<keyword evidence="10 17" id="KW-0460">Magnesium</keyword>
<feature type="binding site" evidence="17">
    <location>
        <position position="317"/>
    </location>
    <ligand>
        <name>Mg(2+)</name>
        <dbReference type="ChEBI" id="CHEBI:18420"/>
        <label>1</label>
        <note>catalytic</note>
    </ligand>
</feature>
<feature type="binding site" evidence="17">
    <location>
        <position position="361"/>
    </location>
    <ligand>
        <name>Mg(2+)</name>
        <dbReference type="ChEBI" id="CHEBI:18420"/>
        <label>2</label>
        <note>catalytic</note>
    </ligand>
</feature>
<comment type="subcellular location">
    <subcellularLocation>
        <location evidence="3">Membrane</location>
        <topology evidence="3">Multi-pass membrane protein</topology>
    </subcellularLocation>
</comment>
<evidence type="ECO:0000256" key="3">
    <source>
        <dbReference type="ARBA" id="ARBA00004141"/>
    </source>
</evidence>
<dbReference type="PANTHER" id="PTHR45627:SF12">
    <property type="entry name" value="ADENYLATE CYCLASE TYPE 2"/>
    <property type="match status" value="1"/>
</dbReference>
<feature type="binding site" evidence="16">
    <location>
        <begin position="1277"/>
        <end position="1281"/>
    </location>
    <ligand>
        <name>ATP</name>
        <dbReference type="ChEBI" id="CHEBI:30616"/>
    </ligand>
</feature>
<reference evidence="22" key="1">
    <citation type="submission" date="2020-05" db="UniProtKB">
        <authorList>
            <consortium name="EnsemblMetazoa"/>
        </authorList>
    </citation>
    <scope>IDENTIFICATION</scope>
    <source>
        <strain evidence="22">Aabys</strain>
    </source>
</reference>
<feature type="compositionally biased region" description="Basic and acidic residues" evidence="19">
    <location>
        <begin position="596"/>
        <end position="608"/>
    </location>
</feature>
<name>A0A1I8N792_MUSDO</name>
<comment type="cofactor">
    <cofactor evidence="2">
        <name>Mn(2+)</name>
        <dbReference type="ChEBI" id="CHEBI:29035"/>
    </cofactor>
</comment>
<dbReference type="GO" id="GO:0006171">
    <property type="term" value="P:cAMP biosynthetic process"/>
    <property type="evidence" value="ECO:0007669"/>
    <property type="project" value="UniProtKB-KW"/>
</dbReference>
<keyword evidence="13 20" id="KW-0472">Membrane</keyword>
<keyword evidence="7" id="KW-0677">Repeat</keyword>
<protein>
    <recommendedName>
        <fullName evidence="4">adenylate cyclase</fullName>
        <ecNumber evidence="4">4.6.1.1</ecNumber>
    </recommendedName>
</protein>
<feature type="transmembrane region" description="Helical" evidence="20">
    <location>
        <begin position="133"/>
        <end position="152"/>
    </location>
</feature>
<keyword evidence="17" id="KW-0464">Manganese</keyword>
<evidence type="ECO:0000256" key="7">
    <source>
        <dbReference type="ARBA" id="ARBA00022737"/>
    </source>
</evidence>
<evidence type="ECO:0000256" key="5">
    <source>
        <dbReference type="ARBA" id="ARBA00022692"/>
    </source>
</evidence>
<keyword evidence="15 18" id="KW-0456">Lyase</keyword>
<feature type="region of interest" description="Disordered" evidence="19">
    <location>
        <begin position="22"/>
        <end position="55"/>
    </location>
</feature>
<dbReference type="Pfam" id="PF16214">
    <property type="entry name" value="AC_N"/>
    <property type="match status" value="1"/>
</dbReference>
<feature type="transmembrane region" description="Helical" evidence="20">
    <location>
        <begin position="1017"/>
        <end position="1036"/>
    </location>
</feature>
<feature type="transmembrane region" description="Helical" evidence="20">
    <location>
        <begin position="164"/>
        <end position="194"/>
    </location>
</feature>
<evidence type="ECO:0000256" key="20">
    <source>
        <dbReference type="SAM" id="Phobius"/>
    </source>
</evidence>
<keyword evidence="12" id="KW-0115">cAMP biosynthesis</keyword>
<feature type="compositionally biased region" description="Polar residues" evidence="19">
    <location>
        <begin position="577"/>
        <end position="586"/>
    </location>
</feature>
<dbReference type="STRING" id="7370.A0A1I8N792"/>
<evidence type="ECO:0000256" key="10">
    <source>
        <dbReference type="ARBA" id="ARBA00022842"/>
    </source>
</evidence>
<feature type="binding site" evidence="16">
    <location>
        <position position="1317"/>
    </location>
    <ligand>
        <name>ATP</name>
        <dbReference type="ChEBI" id="CHEBI:30616"/>
    </ligand>
</feature>
<gene>
    <name evidence="22" type="primary">101893904</name>
</gene>
<evidence type="ECO:0000256" key="6">
    <source>
        <dbReference type="ARBA" id="ARBA00022723"/>
    </source>
</evidence>
<comment type="similarity">
    <text evidence="18">Belongs to the adenylyl cyclase class-4/guanylyl cyclase family.</text>
</comment>
<dbReference type="SMART" id="SM00044">
    <property type="entry name" value="CYCc"/>
    <property type="match status" value="2"/>
</dbReference>
<feature type="compositionally biased region" description="Polar residues" evidence="19">
    <location>
        <begin position="609"/>
        <end position="646"/>
    </location>
</feature>
<evidence type="ECO:0000256" key="18">
    <source>
        <dbReference type="RuleBase" id="RU000405"/>
    </source>
</evidence>
<keyword evidence="14" id="KW-0325">Glycoprotein</keyword>
<dbReference type="Pfam" id="PF00211">
    <property type="entry name" value="Guanylate_cyc"/>
    <property type="match status" value="2"/>
</dbReference>
<evidence type="ECO:0000256" key="13">
    <source>
        <dbReference type="ARBA" id="ARBA00023136"/>
    </source>
</evidence>
<dbReference type="CDD" id="cd07302">
    <property type="entry name" value="CHD"/>
    <property type="match status" value="2"/>
</dbReference>
<dbReference type="FunFam" id="3.30.70.1230:FF:000003">
    <property type="entry name" value="Adenylate cyclase"/>
    <property type="match status" value="1"/>
</dbReference>
<feature type="transmembrane region" description="Helical" evidence="20">
    <location>
        <begin position="856"/>
        <end position="876"/>
    </location>
</feature>
<evidence type="ECO:0000256" key="8">
    <source>
        <dbReference type="ARBA" id="ARBA00022741"/>
    </source>
</evidence>
<keyword evidence="9 16" id="KW-0067">ATP-binding</keyword>
<keyword evidence="11 20" id="KW-1133">Transmembrane helix</keyword>
<feature type="region of interest" description="Disordered" evidence="19">
    <location>
        <begin position="554"/>
        <end position="674"/>
    </location>
</feature>
<feature type="binding site" evidence="16">
    <location>
        <position position="405"/>
    </location>
    <ligand>
        <name>ATP</name>
        <dbReference type="ChEBI" id="CHEBI:30616"/>
    </ligand>
</feature>
<dbReference type="VEuPathDB" id="VectorBase:MDOA012283"/>
<accession>A0A1I8N792</accession>
<feature type="transmembrane region" description="Helical" evidence="20">
    <location>
        <begin position="882"/>
        <end position="901"/>
    </location>
</feature>
<feature type="transmembrane region" description="Helical" evidence="20">
    <location>
        <begin position="931"/>
        <end position="954"/>
    </location>
</feature>
<evidence type="ECO:0000256" key="15">
    <source>
        <dbReference type="ARBA" id="ARBA00023239"/>
    </source>
</evidence>
<proteinExistence type="inferred from homology"/>
<evidence type="ECO:0000256" key="19">
    <source>
        <dbReference type="SAM" id="MobiDB-lite"/>
    </source>
</evidence>
<keyword evidence="8 16" id="KW-0547">Nucleotide-binding</keyword>
<evidence type="ECO:0000259" key="21">
    <source>
        <dbReference type="PROSITE" id="PS50125"/>
    </source>
</evidence>
<dbReference type="PANTHER" id="PTHR45627">
    <property type="entry name" value="ADENYLATE CYCLASE TYPE 1"/>
    <property type="match status" value="1"/>
</dbReference>
<dbReference type="OrthoDB" id="10261550at2759"/>
<comment type="catalytic activity">
    <reaction evidence="1">
        <text>ATP = 3',5'-cyclic AMP + diphosphate</text>
        <dbReference type="Rhea" id="RHEA:15389"/>
        <dbReference type="ChEBI" id="CHEBI:30616"/>
        <dbReference type="ChEBI" id="CHEBI:33019"/>
        <dbReference type="ChEBI" id="CHEBI:58165"/>
        <dbReference type="EC" id="4.6.1.1"/>
    </reaction>
</comment>
<dbReference type="PROSITE" id="PS50125">
    <property type="entry name" value="GUANYLATE_CYCLASE_2"/>
    <property type="match status" value="2"/>
</dbReference>
<evidence type="ECO:0000256" key="17">
    <source>
        <dbReference type="PIRSR" id="PIRSR039050-51"/>
    </source>
</evidence>
<feature type="binding site" evidence="17">
    <location>
        <position position="318"/>
    </location>
    <ligand>
        <name>Mg(2+)</name>
        <dbReference type="ChEBI" id="CHEBI:18420"/>
        <label>2</label>
        <note>catalytic</note>
    </ligand>
</feature>
<dbReference type="GO" id="GO:0005886">
    <property type="term" value="C:plasma membrane"/>
    <property type="evidence" value="ECO:0007669"/>
    <property type="project" value="InterPro"/>
</dbReference>
<dbReference type="EC" id="4.6.1.1" evidence="4"/>
<dbReference type="GO" id="GO:0005524">
    <property type="term" value="F:ATP binding"/>
    <property type="evidence" value="ECO:0007669"/>
    <property type="project" value="UniProtKB-KW"/>
</dbReference>
<dbReference type="Gene3D" id="3.30.70.1230">
    <property type="entry name" value="Nucleotide cyclase"/>
    <property type="match status" value="2"/>
</dbReference>
<dbReference type="EnsemblMetazoa" id="MDOA012283-RB">
    <property type="protein sequence ID" value="MDOA012283-PB"/>
    <property type="gene ID" value="MDOA012283"/>
</dbReference>
<dbReference type="VEuPathDB" id="VectorBase:MDOMA2_002008"/>
<keyword evidence="5 20" id="KW-0812">Transmembrane</keyword>
<dbReference type="InterPro" id="IPR001054">
    <property type="entry name" value="A/G_cyclase"/>
</dbReference>
<evidence type="ECO:0000256" key="1">
    <source>
        <dbReference type="ARBA" id="ARBA00001593"/>
    </source>
</evidence>
<feature type="binding site" evidence="16">
    <location>
        <begin position="1270"/>
        <end position="1272"/>
    </location>
    <ligand>
        <name>ATP</name>
        <dbReference type="ChEBI" id="CHEBI:30616"/>
    </ligand>
</feature>
<evidence type="ECO:0000256" key="11">
    <source>
        <dbReference type="ARBA" id="ARBA00022989"/>
    </source>
</evidence>
<feature type="binding site" evidence="16">
    <location>
        <position position="1190"/>
    </location>
    <ligand>
        <name>ATP</name>
        <dbReference type="ChEBI" id="CHEBI:30616"/>
    </ligand>
</feature>
<feature type="domain" description="Guanylate cyclase" evidence="21">
    <location>
        <begin position="312"/>
        <end position="439"/>
    </location>
</feature>
<dbReference type="FunFam" id="3.30.70.1230:FF:000029">
    <property type="entry name" value="Adenylate cyclase type 2"/>
    <property type="match status" value="1"/>
</dbReference>
<dbReference type="GO" id="GO:0007193">
    <property type="term" value="P:adenylate cyclase-inhibiting G protein-coupled receptor signaling pathway"/>
    <property type="evidence" value="ECO:0007669"/>
    <property type="project" value="TreeGrafter"/>
</dbReference>
<dbReference type="InterPro" id="IPR018297">
    <property type="entry name" value="A/G_cyclase_CS"/>
</dbReference>
<feature type="binding site" evidence="16">
    <location>
        <begin position="317"/>
        <end position="322"/>
    </location>
    <ligand>
        <name>ATP</name>
        <dbReference type="ChEBI" id="CHEBI:30616"/>
    </ligand>
</feature>
<dbReference type="eggNOG" id="KOG3619">
    <property type="taxonomic scope" value="Eukaryota"/>
</dbReference>
<evidence type="ECO:0000256" key="4">
    <source>
        <dbReference type="ARBA" id="ARBA00012201"/>
    </source>
</evidence>
<dbReference type="SUPFAM" id="SSF55073">
    <property type="entry name" value="Nucleotide cyclase"/>
    <property type="match status" value="2"/>
</dbReference>
<organism evidence="22">
    <name type="scientific">Musca domestica</name>
    <name type="common">House fly</name>
    <dbReference type="NCBI Taxonomy" id="7370"/>
    <lineage>
        <taxon>Eukaryota</taxon>
        <taxon>Metazoa</taxon>
        <taxon>Ecdysozoa</taxon>
        <taxon>Arthropoda</taxon>
        <taxon>Hexapoda</taxon>
        <taxon>Insecta</taxon>
        <taxon>Pterygota</taxon>
        <taxon>Neoptera</taxon>
        <taxon>Endopterygota</taxon>
        <taxon>Diptera</taxon>
        <taxon>Brachycera</taxon>
        <taxon>Muscomorpha</taxon>
        <taxon>Muscoidea</taxon>
        <taxon>Muscidae</taxon>
        <taxon>Musca</taxon>
    </lineage>
</organism>
<dbReference type="PROSITE" id="PS00452">
    <property type="entry name" value="GUANYLATE_CYCLASE_1"/>
    <property type="match status" value="2"/>
</dbReference>